<sequence>MSQFSVQNFIFQIFRDNFMKFSAQSPAFSLKFGIFEARKMGKSSNISRKNFENLRFSPSINIQPPKFSCLSKFILLESFT</sequence>
<dbReference type="KEGG" id="asx:CDL62_15205"/>
<dbReference type="KEGG" id="asx:CDL62_14750"/>
<accession>A0A1T5HU59</accession>
<reference evidence="1 2" key="1">
    <citation type="submission" date="2017-02" db="EMBL/GenBank/DDBJ databases">
        <authorList>
            <person name="Peterson S.W."/>
        </authorList>
    </citation>
    <scope>NUCLEOTIDE SEQUENCE [LARGE SCALE GENOMIC DNA]</scope>
    <source>
        <strain evidence="1 2">DSM 24412</strain>
    </source>
</reference>
<evidence type="ECO:0000313" key="1">
    <source>
        <dbReference type="EMBL" id="SKC24192.1"/>
    </source>
</evidence>
<evidence type="ECO:0000313" key="2">
    <source>
        <dbReference type="Proteomes" id="UP000191055"/>
    </source>
</evidence>
<protein>
    <submittedName>
        <fullName evidence="1">Uncharacterized protein</fullName>
    </submittedName>
</protein>
<gene>
    <name evidence="1" type="ORF">SAMN03080601_03485</name>
</gene>
<organism evidence="1 2">
    <name type="scientific">Alkalitalea saponilacus</name>
    <dbReference type="NCBI Taxonomy" id="889453"/>
    <lineage>
        <taxon>Bacteria</taxon>
        <taxon>Pseudomonadati</taxon>
        <taxon>Bacteroidota</taxon>
        <taxon>Bacteroidia</taxon>
        <taxon>Marinilabiliales</taxon>
        <taxon>Marinilabiliaceae</taxon>
        <taxon>Alkalitalea</taxon>
    </lineage>
</organism>
<dbReference type="Proteomes" id="UP000191055">
    <property type="component" value="Unassembled WGS sequence"/>
</dbReference>
<dbReference type="EMBL" id="FUYV01000040">
    <property type="protein sequence ID" value="SKC24192.1"/>
    <property type="molecule type" value="Genomic_DNA"/>
</dbReference>
<name>A0A1T5HU59_9BACT</name>
<keyword evidence="2" id="KW-1185">Reference proteome</keyword>
<proteinExistence type="predicted"/>
<dbReference type="AlphaFoldDB" id="A0A1T5HU59"/>